<reference evidence="1 2" key="1">
    <citation type="submission" date="2018-11" db="EMBL/GenBank/DDBJ databases">
        <title>Vibrio LJC006 sp. nov., isolated from seawater during the bloom of the enteromorpha.</title>
        <authorList>
            <person name="Liang J."/>
        </authorList>
    </citation>
    <scope>NUCLEOTIDE SEQUENCE [LARGE SCALE GENOMIC DNA]</scope>
    <source>
        <strain evidence="1 2">LJC006</strain>
    </source>
</reference>
<name>A0A3N9TAI1_9VIBR</name>
<proteinExistence type="predicted"/>
<evidence type="ECO:0000313" key="1">
    <source>
        <dbReference type="EMBL" id="RQW61039.1"/>
    </source>
</evidence>
<dbReference type="EMBL" id="RJVQ01000021">
    <property type="protein sequence ID" value="RQW61039.1"/>
    <property type="molecule type" value="Genomic_DNA"/>
</dbReference>
<accession>A0A3N9TAI1</accession>
<dbReference type="AlphaFoldDB" id="A0A3N9TAI1"/>
<protein>
    <submittedName>
        <fullName evidence="1">Uncharacterized protein</fullName>
    </submittedName>
</protein>
<dbReference type="Proteomes" id="UP000281112">
    <property type="component" value="Unassembled WGS sequence"/>
</dbReference>
<gene>
    <name evidence="1" type="ORF">EES38_21560</name>
</gene>
<keyword evidence="2" id="KW-1185">Reference proteome</keyword>
<dbReference type="RefSeq" id="WP_124939263.1">
    <property type="nucleotide sequence ID" value="NZ_RJVQ01000021.1"/>
</dbReference>
<organism evidence="1 2">
    <name type="scientific">Vibrio viridaestus</name>
    <dbReference type="NCBI Taxonomy" id="2487322"/>
    <lineage>
        <taxon>Bacteria</taxon>
        <taxon>Pseudomonadati</taxon>
        <taxon>Pseudomonadota</taxon>
        <taxon>Gammaproteobacteria</taxon>
        <taxon>Vibrionales</taxon>
        <taxon>Vibrionaceae</taxon>
        <taxon>Vibrio</taxon>
    </lineage>
</organism>
<sequence>MKTLNIVTTQEALKAKAPRIKQDINTNIERINKELVEKGECFEFEIIISDECSSLSSTIGVYITQQLLNHGWQANSEFSKSNLKLTINAYAQPEALKKVITPSSVSETL</sequence>
<evidence type="ECO:0000313" key="2">
    <source>
        <dbReference type="Proteomes" id="UP000281112"/>
    </source>
</evidence>
<comment type="caution">
    <text evidence="1">The sequence shown here is derived from an EMBL/GenBank/DDBJ whole genome shotgun (WGS) entry which is preliminary data.</text>
</comment>